<gene>
    <name evidence="1" type="ORF">GCM10010911_34360</name>
</gene>
<keyword evidence="2" id="KW-1185">Reference proteome</keyword>
<organism evidence="1 2">
    <name type="scientific">Paenibacillus nasutitermitis</name>
    <dbReference type="NCBI Taxonomy" id="1652958"/>
    <lineage>
        <taxon>Bacteria</taxon>
        <taxon>Bacillati</taxon>
        <taxon>Bacillota</taxon>
        <taxon>Bacilli</taxon>
        <taxon>Bacillales</taxon>
        <taxon>Paenibacillaceae</taxon>
        <taxon>Paenibacillus</taxon>
    </lineage>
</organism>
<reference evidence="1" key="2">
    <citation type="submission" date="2020-09" db="EMBL/GenBank/DDBJ databases">
        <authorList>
            <person name="Sun Q."/>
            <person name="Zhou Y."/>
        </authorList>
    </citation>
    <scope>NUCLEOTIDE SEQUENCE</scope>
    <source>
        <strain evidence="1">CGMCC 1.15178</strain>
    </source>
</reference>
<sequence>MSNNHVNPCEDKCCPPLPAIFDPPQYIVNDYFHPQVQPIVHQIEVINQHHCVPVPEHLYTYKEKDIMCNVSSKRKSTKTSSKKRSR</sequence>
<name>A0A916Z316_9BACL</name>
<dbReference type="RefSeq" id="WP_188993127.1">
    <property type="nucleotide sequence ID" value="NZ_BMHP01000002.1"/>
</dbReference>
<dbReference type="Proteomes" id="UP000612456">
    <property type="component" value="Unassembled WGS sequence"/>
</dbReference>
<evidence type="ECO:0008006" key="3">
    <source>
        <dbReference type="Google" id="ProtNLM"/>
    </source>
</evidence>
<dbReference type="EMBL" id="BMHP01000002">
    <property type="protein sequence ID" value="GGD73634.1"/>
    <property type="molecule type" value="Genomic_DNA"/>
</dbReference>
<accession>A0A916Z316</accession>
<evidence type="ECO:0000313" key="2">
    <source>
        <dbReference type="Proteomes" id="UP000612456"/>
    </source>
</evidence>
<protein>
    <recommendedName>
        <fullName evidence="3">Spore coat protein D</fullName>
    </recommendedName>
</protein>
<proteinExistence type="predicted"/>
<evidence type="ECO:0000313" key="1">
    <source>
        <dbReference type="EMBL" id="GGD73634.1"/>
    </source>
</evidence>
<comment type="caution">
    <text evidence="1">The sequence shown here is derived from an EMBL/GenBank/DDBJ whole genome shotgun (WGS) entry which is preliminary data.</text>
</comment>
<dbReference type="AlphaFoldDB" id="A0A916Z316"/>
<reference evidence="1" key="1">
    <citation type="journal article" date="2014" name="Int. J. Syst. Evol. Microbiol.">
        <title>Complete genome sequence of Corynebacterium casei LMG S-19264T (=DSM 44701T), isolated from a smear-ripened cheese.</title>
        <authorList>
            <consortium name="US DOE Joint Genome Institute (JGI-PGF)"/>
            <person name="Walter F."/>
            <person name="Albersmeier A."/>
            <person name="Kalinowski J."/>
            <person name="Ruckert C."/>
        </authorList>
    </citation>
    <scope>NUCLEOTIDE SEQUENCE</scope>
    <source>
        <strain evidence="1">CGMCC 1.15178</strain>
    </source>
</reference>